<dbReference type="GO" id="GO:0005743">
    <property type="term" value="C:mitochondrial inner membrane"/>
    <property type="evidence" value="ECO:0007669"/>
    <property type="project" value="InterPro"/>
</dbReference>
<dbReference type="OrthoDB" id="531564at2759"/>
<dbReference type="EMBL" id="CACTIH010001832">
    <property type="protein sequence ID" value="CAA2964939.1"/>
    <property type="molecule type" value="Genomic_DNA"/>
</dbReference>
<reference evidence="2 3" key="1">
    <citation type="submission" date="2019-12" db="EMBL/GenBank/DDBJ databases">
        <authorList>
            <person name="Alioto T."/>
            <person name="Alioto T."/>
            <person name="Gomez Garrido J."/>
        </authorList>
    </citation>
    <scope>NUCLEOTIDE SEQUENCE [LARGE SCALE GENOMIC DNA]</scope>
</reference>
<dbReference type="Proteomes" id="UP000594638">
    <property type="component" value="Unassembled WGS sequence"/>
</dbReference>
<dbReference type="PANTHER" id="PTHR36987">
    <property type="entry name" value="NADH DEHYDROGENASE [UBIQUINONE] 1 BETA SUBCOMPLEX SUBUNIT 2-LIKE"/>
    <property type="match status" value="1"/>
</dbReference>
<comment type="caution">
    <text evidence="2">The sequence shown here is derived from an EMBL/GenBank/DDBJ whole genome shotgun (WGS) entry which is preliminary data.</text>
</comment>
<organism evidence="2 3">
    <name type="scientific">Olea europaea subsp. europaea</name>
    <dbReference type="NCBI Taxonomy" id="158383"/>
    <lineage>
        <taxon>Eukaryota</taxon>
        <taxon>Viridiplantae</taxon>
        <taxon>Streptophyta</taxon>
        <taxon>Embryophyta</taxon>
        <taxon>Tracheophyta</taxon>
        <taxon>Spermatophyta</taxon>
        <taxon>Magnoliopsida</taxon>
        <taxon>eudicotyledons</taxon>
        <taxon>Gunneridae</taxon>
        <taxon>Pentapetalae</taxon>
        <taxon>asterids</taxon>
        <taxon>lamiids</taxon>
        <taxon>Lamiales</taxon>
        <taxon>Oleaceae</taxon>
        <taxon>Oleeae</taxon>
        <taxon>Olea</taxon>
    </lineage>
</organism>
<protein>
    <submittedName>
        <fullName evidence="2">NADH dehydrogenase [ubiquinone] 1 beta subcomplex subunit 2</fullName>
    </submittedName>
</protein>
<dbReference type="GO" id="GO:0045271">
    <property type="term" value="C:respiratory chain complex I"/>
    <property type="evidence" value="ECO:0007669"/>
    <property type="project" value="InterPro"/>
</dbReference>
<name>A0A8S0QCZ9_OLEEU</name>
<accession>A0A8S0QCZ9</accession>
<keyword evidence="1" id="KW-1133">Transmembrane helix</keyword>
<dbReference type="Gramene" id="OE9A051996T1">
    <property type="protein sequence ID" value="OE9A051996C1"/>
    <property type="gene ID" value="OE9A051996"/>
</dbReference>
<proteinExistence type="predicted"/>
<keyword evidence="1" id="KW-0472">Membrane</keyword>
<keyword evidence="1" id="KW-0812">Transmembrane</keyword>
<gene>
    <name evidence="2" type="ORF">OLEA9_A051996</name>
</gene>
<dbReference type="AlphaFoldDB" id="A0A8S0QCZ9"/>
<keyword evidence="3" id="KW-1185">Reference proteome</keyword>
<evidence type="ECO:0000313" key="3">
    <source>
        <dbReference type="Proteomes" id="UP000594638"/>
    </source>
</evidence>
<evidence type="ECO:0000256" key="1">
    <source>
        <dbReference type="SAM" id="Phobius"/>
    </source>
</evidence>
<evidence type="ECO:0000313" key="2">
    <source>
        <dbReference type="EMBL" id="CAA2964939.1"/>
    </source>
</evidence>
<dbReference type="InterPro" id="IPR044980">
    <property type="entry name" value="NDUFB2_plant/fungi"/>
</dbReference>
<sequence>MAGGHGHGFTYKGVTLHQPKRWHTVTGKGLCAVMWVGGILGMVMMITIRFPAKYNKEHKAEAPICSWYECHLRISVWFLYNKLMVKKSVSKMM</sequence>
<feature type="transmembrane region" description="Helical" evidence="1">
    <location>
        <begin position="32"/>
        <end position="50"/>
    </location>
</feature>
<dbReference type="PANTHER" id="PTHR36987:SF1">
    <property type="entry name" value="NADH DEHYDROGENASE [UBIQUINONE] 1 BETA SUBCOMPLEX SUBUNIT 2"/>
    <property type="match status" value="1"/>
</dbReference>